<dbReference type="SUPFAM" id="SSF53335">
    <property type="entry name" value="S-adenosyl-L-methionine-dependent methyltransferases"/>
    <property type="match status" value="1"/>
</dbReference>
<sequence>MRILPCLLLSRRTGKSDLIFTRMFVKSEAPAAERNKTPILEVLKTIIKAPRGQDFADVKILEISSGTGQHIAHFAKNLHPQIFWQPSDYDKSHFSSICAYIEENKLSNVAPPVFVDIREDYTKWRPICGKEERQVSKLHPITDYKEYSFNYIYNSNLIHIASFDCAVGLFYNSGKLLKKGGCLITYGPYGQNGVISPESNVQFDKSLKLSNPSWGVRDIQLQLIPLAEKNGLKLKQIIDMPSNNKTLIWEKL</sequence>
<dbReference type="InterPro" id="IPR029063">
    <property type="entry name" value="SAM-dependent_MTases_sf"/>
</dbReference>
<dbReference type="EMBL" id="JAWJWE010000039">
    <property type="protein sequence ID" value="KAK6620623.1"/>
    <property type="molecule type" value="Genomic_DNA"/>
</dbReference>
<accession>A0AAN8PU02</accession>
<comment type="caution">
    <text evidence="2">The sequence shown here is derived from an EMBL/GenBank/DDBJ whole genome shotgun (WGS) entry which is preliminary data.</text>
</comment>
<dbReference type="PANTHER" id="PTHR20974">
    <property type="entry name" value="UPF0585 PROTEIN CG18661"/>
    <property type="match status" value="1"/>
</dbReference>
<dbReference type="Pfam" id="PF06080">
    <property type="entry name" value="DUF938"/>
    <property type="match status" value="1"/>
</dbReference>
<protein>
    <recommendedName>
        <fullName evidence="4">Methyltransferase-like 26</fullName>
    </recommendedName>
</protein>
<dbReference type="PANTHER" id="PTHR20974:SF0">
    <property type="entry name" value="UPF0585 PROTEIN CG18661"/>
    <property type="match status" value="1"/>
</dbReference>
<name>A0AAN8PU02_POLSC</name>
<evidence type="ECO:0000256" key="1">
    <source>
        <dbReference type="ARBA" id="ARBA00008308"/>
    </source>
</evidence>
<evidence type="ECO:0000313" key="3">
    <source>
        <dbReference type="Proteomes" id="UP001372834"/>
    </source>
</evidence>
<evidence type="ECO:0000313" key="2">
    <source>
        <dbReference type="EMBL" id="KAK6620623.1"/>
    </source>
</evidence>
<dbReference type="Proteomes" id="UP001372834">
    <property type="component" value="Unassembled WGS sequence"/>
</dbReference>
<organism evidence="2 3">
    <name type="scientific">Polyplax serrata</name>
    <name type="common">Common mouse louse</name>
    <dbReference type="NCBI Taxonomy" id="468196"/>
    <lineage>
        <taxon>Eukaryota</taxon>
        <taxon>Metazoa</taxon>
        <taxon>Ecdysozoa</taxon>
        <taxon>Arthropoda</taxon>
        <taxon>Hexapoda</taxon>
        <taxon>Insecta</taxon>
        <taxon>Pterygota</taxon>
        <taxon>Neoptera</taxon>
        <taxon>Paraneoptera</taxon>
        <taxon>Psocodea</taxon>
        <taxon>Troctomorpha</taxon>
        <taxon>Phthiraptera</taxon>
        <taxon>Anoplura</taxon>
        <taxon>Polyplacidae</taxon>
        <taxon>Polyplax</taxon>
    </lineage>
</organism>
<gene>
    <name evidence="2" type="ORF">RUM43_010915</name>
</gene>
<reference evidence="2 3" key="1">
    <citation type="submission" date="2023-10" db="EMBL/GenBank/DDBJ databases">
        <title>Genomes of two closely related lineages of the louse Polyplax serrata with different host specificities.</title>
        <authorList>
            <person name="Martinu J."/>
            <person name="Tarabai H."/>
            <person name="Stefka J."/>
            <person name="Hypsa V."/>
        </authorList>
    </citation>
    <scope>NUCLEOTIDE SEQUENCE [LARGE SCALE GENOMIC DNA]</scope>
    <source>
        <strain evidence="2">HR10_N</strain>
    </source>
</reference>
<dbReference type="InterPro" id="IPR010342">
    <property type="entry name" value="DUF938"/>
</dbReference>
<dbReference type="AlphaFoldDB" id="A0AAN8PU02"/>
<proteinExistence type="inferred from homology"/>
<comment type="similarity">
    <text evidence="1">Belongs to the UPF0585 family.</text>
</comment>
<evidence type="ECO:0008006" key="4">
    <source>
        <dbReference type="Google" id="ProtNLM"/>
    </source>
</evidence>